<proteinExistence type="predicted"/>
<dbReference type="AlphaFoldDB" id="A0A8S2XP77"/>
<dbReference type="Proteomes" id="UP000676336">
    <property type="component" value="Unassembled WGS sequence"/>
</dbReference>
<feature type="non-terminal residue" evidence="1">
    <location>
        <position position="46"/>
    </location>
</feature>
<organism evidence="1 2">
    <name type="scientific">Rotaria magnacalcarata</name>
    <dbReference type="NCBI Taxonomy" id="392030"/>
    <lineage>
        <taxon>Eukaryota</taxon>
        <taxon>Metazoa</taxon>
        <taxon>Spiralia</taxon>
        <taxon>Gnathifera</taxon>
        <taxon>Rotifera</taxon>
        <taxon>Eurotatoria</taxon>
        <taxon>Bdelloidea</taxon>
        <taxon>Philodinida</taxon>
        <taxon>Philodinidae</taxon>
        <taxon>Rotaria</taxon>
    </lineage>
</organism>
<name>A0A8S2XP77_9BILA</name>
<comment type="caution">
    <text evidence="1">The sequence shown here is derived from an EMBL/GenBank/DDBJ whole genome shotgun (WGS) entry which is preliminary data.</text>
</comment>
<evidence type="ECO:0000313" key="1">
    <source>
        <dbReference type="EMBL" id="CAF4505944.1"/>
    </source>
</evidence>
<gene>
    <name evidence="1" type="ORF">SMN809_LOCUS35128</name>
</gene>
<evidence type="ECO:0000313" key="2">
    <source>
        <dbReference type="Proteomes" id="UP000676336"/>
    </source>
</evidence>
<sequence length="46" mass="5134">MRWIFWASGHGKGIADGIGATIKRLFDNVIRLNPDQSFNGAEDLMN</sequence>
<protein>
    <submittedName>
        <fullName evidence="1">Uncharacterized protein</fullName>
    </submittedName>
</protein>
<reference evidence="1" key="1">
    <citation type="submission" date="2021-02" db="EMBL/GenBank/DDBJ databases">
        <authorList>
            <person name="Nowell W R."/>
        </authorList>
    </citation>
    <scope>NUCLEOTIDE SEQUENCE</scope>
</reference>
<dbReference type="EMBL" id="CAJOBI010082947">
    <property type="protein sequence ID" value="CAF4505944.1"/>
    <property type="molecule type" value="Genomic_DNA"/>
</dbReference>
<accession>A0A8S2XP77</accession>